<feature type="transmembrane region" description="Helical" evidence="1">
    <location>
        <begin position="6"/>
        <end position="24"/>
    </location>
</feature>
<comment type="caution">
    <text evidence="2">The sequence shown here is derived from an EMBL/GenBank/DDBJ whole genome shotgun (WGS) entry which is preliminary data.</text>
</comment>
<accession>A0ABS5INA4</accession>
<keyword evidence="1" id="KW-0812">Transmembrane</keyword>
<dbReference type="EMBL" id="JAGTUK010000002">
    <property type="protein sequence ID" value="MBS0023742.1"/>
    <property type="molecule type" value="Genomic_DNA"/>
</dbReference>
<evidence type="ECO:0000313" key="2">
    <source>
        <dbReference type="EMBL" id="MBS0023742.1"/>
    </source>
</evidence>
<sequence length="85" mass="9450">MHTFTVACIASGIAILLAGAIMLLTRKRLLRFVRARYAVVLSEEQLSPREVSRRMPRMRAIIVIATGYLFFGGALLTLGLFRVLA</sequence>
<keyword evidence="1" id="KW-1133">Transmembrane helix</keyword>
<dbReference type="RefSeq" id="WP_211542000.1">
    <property type="nucleotide sequence ID" value="NZ_JAGTUK010000002.1"/>
</dbReference>
<organism evidence="2 3">
    <name type="scientific">Microbacterium paraoxydans</name>
    <dbReference type="NCBI Taxonomy" id="199592"/>
    <lineage>
        <taxon>Bacteria</taxon>
        <taxon>Bacillati</taxon>
        <taxon>Actinomycetota</taxon>
        <taxon>Actinomycetes</taxon>
        <taxon>Micrococcales</taxon>
        <taxon>Microbacteriaceae</taxon>
        <taxon>Microbacterium</taxon>
    </lineage>
</organism>
<protein>
    <recommendedName>
        <fullName evidence="4">DUF3899 domain-containing protein</fullName>
    </recommendedName>
</protein>
<name>A0ABS5INA4_9MICO</name>
<reference evidence="2 3" key="1">
    <citation type="submission" date="2021-04" db="EMBL/GenBank/DDBJ databases">
        <title>Whole genome analysis of root endophytic bacterium Microbacterium paraoxydans ku-mp colonizing RP-bio226 rice variety.</title>
        <authorList>
            <person name="Ulaganathan K."/>
            <person name="Latha B."/>
        </authorList>
    </citation>
    <scope>NUCLEOTIDE SEQUENCE [LARGE SCALE GENOMIC DNA]</scope>
    <source>
        <strain evidence="3">ku-mp</strain>
    </source>
</reference>
<evidence type="ECO:0000313" key="3">
    <source>
        <dbReference type="Proteomes" id="UP000678243"/>
    </source>
</evidence>
<dbReference type="Proteomes" id="UP000678243">
    <property type="component" value="Unassembled WGS sequence"/>
</dbReference>
<gene>
    <name evidence="2" type="ORF">KE274_06430</name>
</gene>
<proteinExistence type="predicted"/>
<keyword evidence="1" id="KW-0472">Membrane</keyword>
<keyword evidence="3" id="KW-1185">Reference proteome</keyword>
<feature type="transmembrane region" description="Helical" evidence="1">
    <location>
        <begin position="60"/>
        <end position="81"/>
    </location>
</feature>
<evidence type="ECO:0008006" key="4">
    <source>
        <dbReference type="Google" id="ProtNLM"/>
    </source>
</evidence>
<evidence type="ECO:0000256" key="1">
    <source>
        <dbReference type="SAM" id="Phobius"/>
    </source>
</evidence>